<evidence type="ECO:0000256" key="4">
    <source>
        <dbReference type="ARBA" id="ARBA00019897"/>
    </source>
</evidence>
<evidence type="ECO:0000256" key="12">
    <source>
        <dbReference type="ARBA" id="ARBA00032214"/>
    </source>
</evidence>
<dbReference type="Pfam" id="PF02163">
    <property type="entry name" value="Peptidase_M50"/>
    <property type="match status" value="1"/>
</dbReference>
<dbReference type="InterPro" id="IPR036034">
    <property type="entry name" value="PDZ_sf"/>
</dbReference>
<dbReference type="CDD" id="cd06163">
    <property type="entry name" value="S2P-M50_PDZ_RseP-like"/>
    <property type="match status" value="1"/>
</dbReference>
<dbReference type="SUPFAM" id="SSF50156">
    <property type="entry name" value="PDZ domain-like"/>
    <property type="match status" value="1"/>
</dbReference>
<name>A0A541B447_9NOCA</name>
<reference evidence="16 17" key="1">
    <citation type="submission" date="2019-06" db="EMBL/GenBank/DDBJ databases">
        <title>Rhodococcus spaelei sp. nov., isolated from a cave.</title>
        <authorList>
            <person name="Lee S.D."/>
        </authorList>
    </citation>
    <scope>NUCLEOTIDE SEQUENCE [LARGE SCALE GENOMIC DNA]</scope>
    <source>
        <strain evidence="16 17">C9-5</strain>
    </source>
</reference>
<dbReference type="GO" id="GO:0004222">
    <property type="term" value="F:metalloendopeptidase activity"/>
    <property type="evidence" value="ECO:0007669"/>
    <property type="project" value="InterPro"/>
</dbReference>
<feature type="transmembrane region" description="Helical" evidence="14">
    <location>
        <begin position="96"/>
        <end position="119"/>
    </location>
</feature>
<evidence type="ECO:0000256" key="11">
    <source>
        <dbReference type="ARBA" id="ARBA00023136"/>
    </source>
</evidence>
<keyword evidence="8" id="KW-0862">Zinc</keyword>
<protein>
    <recommendedName>
        <fullName evidence="4">Zinc metalloprotease Rip1</fullName>
    </recommendedName>
    <alternativeName>
        <fullName evidence="12">S2P endopeptidase</fullName>
    </alternativeName>
    <alternativeName>
        <fullName evidence="13">Site-2-type intramembrane protease</fullName>
    </alternativeName>
</protein>
<dbReference type="InterPro" id="IPR001478">
    <property type="entry name" value="PDZ"/>
</dbReference>
<evidence type="ECO:0000256" key="6">
    <source>
        <dbReference type="ARBA" id="ARBA00022692"/>
    </source>
</evidence>
<dbReference type="OrthoDB" id="9782003at2"/>
<dbReference type="AlphaFoldDB" id="A0A541B447"/>
<keyword evidence="5 16" id="KW-0645">Protease</keyword>
<evidence type="ECO:0000256" key="7">
    <source>
        <dbReference type="ARBA" id="ARBA00022801"/>
    </source>
</evidence>
<dbReference type="InterPro" id="IPR008915">
    <property type="entry name" value="Peptidase_M50"/>
</dbReference>
<organism evidence="16 17">
    <name type="scientific">Rhodococcus spelaei</name>
    <dbReference type="NCBI Taxonomy" id="2546320"/>
    <lineage>
        <taxon>Bacteria</taxon>
        <taxon>Bacillati</taxon>
        <taxon>Actinomycetota</taxon>
        <taxon>Actinomycetes</taxon>
        <taxon>Mycobacteriales</taxon>
        <taxon>Nocardiaceae</taxon>
        <taxon>Rhodococcus</taxon>
    </lineage>
</organism>
<keyword evidence="7" id="KW-0378">Hydrolase</keyword>
<evidence type="ECO:0000256" key="14">
    <source>
        <dbReference type="SAM" id="Phobius"/>
    </source>
</evidence>
<dbReference type="InterPro" id="IPR004387">
    <property type="entry name" value="Pept_M50_Zn"/>
</dbReference>
<keyword evidence="11 14" id="KW-0472">Membrane</keyword>
<evidence type="ECO:0000256" key="3">
    <source>
        <dbReference type="ARBA" id="ARBA00007931"/>
    </source>
</evidence>
<comment type="caution">
    <text evidence="16">The sequence shown here is derived from an EMBL/GenBank/DDBJ whole genome shotgun (WGS) entry which is preliminary data.</text>
</comment>
<dbReference type="Pfam" id="PF17820">
    <property type="entry name" value="PDZ_6"/>
    <property type="match status" value="1"/>
</dbReference>
<dbReference type="GO" id="GO:0006508">
    <property type="term" value="P:proteolysis"/>
    <property type="evidence" value="ECO:0007669"/>
    <property type="project" value="UniProtKB-KW"/>
</dbReference>
<dbReference type="PANTHER" id="PTHR42837">
    <property type="entry name" value="REGULATOR OF SIGMA-E PROTEASE RSEP"/>
    <property type="match status" value="1"/>
</dbReference>
<dbReference type="SMART" id="SM00228">
    <property type="entry name" value="PDZ"/>
    <property type="match status" value="1"/>
</dbReference>
<keyword evidence="10" id="KW-0482">Metalloprotease</keyword>
<dbReference type="GO" id="GO:0016020">
    <property type="term" value="C:membrane"/>
    <property type="evidence" value="ECO:0007669"/>
    <property type="project" value="UniProtKB-SubCell"/>
</dbReference>
<keyword evidence="17" id="KW-1185">Reference proteome</keyword>
<feature type="domain" description="PDZ" evidence="15">
    <location>
        <begin position="158"/>
        <end position="204"/>
    </location>
</feature>
<evidence type="ECO:0000256" key="2">
    <source>
        <dbReference type="ARBA" id="ARBA00004141"/>
    </source>
</evidence>
<dbReference type="Proteomes" id="UP000316256">
    <property type="component" value="Unassembled WGS sequence"/>
</dbReference>
<dbReference type="InterPro" id="IPR041489">
    <property type="entry name" value="PDZ_6"/>
</dbReference>
<comment type="cofactor">
    <cofactor evidence="1">
        <name>Zn(2+)</name>
        <dbReference type="ChEBI" id="CHEBI:29105"/>
    </cofactor>
</comment>
<dbReference type="Gene3D" id="2.30.42.10">
    <property type="match status" value="1"/>
</dbReference>
<keyword evidence="9 14" id="KW-1133">Transmembrane helix</keyword>
<evidence type="ECO:0000256" key="9">
    <source>
        <dbReference type="ARBA" id="ARBA00022989"/>
    </source>
</evidence>
<accession>A0A541B447</accession>
<feature type="transmembrane region" description="Helical" evidence="14">
    <location>
        <begin position="322"/>
        <end position="342"/>
    </location>
</feature>
<dbReference type="PROSITE" id="PS50106">
    <property type="entry name" value="PDZ"/>
    <property type="match status" value="1"/>
</dbReference>
<evidence type="ECO:0000259" key="15">
    <source>
        <dbReference type="PROSITE" id="PS50106"/>
    </source>
</evidence>
<comment type="subcellular location">
    <subcellularLocation>
        <location evidence="2">Membrane</location>
        <topology evidence="2">Multi-pass membrane protein</topology>
    </subcellularLocation>
</comment>
<dbReference type="PANTHER" id="PTHR42837:SF2">
    <property type="entry name" value="MEMBRANE METALLOPROTEASE ARASP2, CHLOROPLASTIC-RELATED"/>
    <property type="match status" value="1"/>
</dbReference>
<sequence>MLIIGVILFALGITISIALHEAGHMWTARALGMKVRRYYIGFGPKIFSFRRGETEYGLKAIPAGGFCDIAGMTQHDELEPDEVDRAMYKQKTWKRLVVMSGGIVMNFVLGIVLVFVLAMGWGLPNPETRAVVNGLVCVAPTQAPKEQDFALAECSGVGPAEAAGIKQGDVIVAVNGKTTETFSDVVDATQPQTGTVDYTVERDGRTLVIPVPVAQAQRYVNNPANTDSQSLPPVSKNVGAIGIAAPPLLVKYSALDAVPATFSFTGDIFGRSVQGLVQMPGKVVDLWHSVTGGERGLDTPVSVVGASVIGGQAAEHSNWETFILLLATLNFFLGIFNLLPLLPLDGGHMAVAIYEKIRNAIRGRRGLPVGGPVDYTKLMPLTYVVIVIGGAYMLLTLTADIVNPIKIF</sequence>
<evidence type="ECO:0000313" key="16">
    <source>
        <dbReference type="EMBL" id="TQF67076.1"/>
    </source>
</evidence>
<dbReference type="RefSeq" id="WP_142101070.1">
    <property type="nucleotide sequence ID" value="NZ_VIGH01000007.1"/>
</dbReference>
<comment type="similarity">
    <text evidence="3">Belongs to the peptidase M50B family.</text>
</comment>
<evidence type="ECO:0000256" key="5">
    <source>
        <dbReference type="ARBA" id="ARBA00022670"/>
    </source>
</evidence>
<evidence type="ECO:0000256" key="10">
    <source>
        <dbReference type="ARBA" id="ARBA00023049"/>
    </source>
</evidence>
<evidence type="ECO:0000256" key="13">
    <source>
        <dbReference type="ARBA" id="ARBA00033476"/>
    </source>
</evidence>
<gene>
    <name evidence="16" type="ORF">FK531_15985</name>
</gene>
<dbReference type="EMBL" id="VIGH01000007">
    <property type="protein sequence ID" value="TQF67076.1"/>
    <property type="molecule type" value="Genomic_DNA"/>
</dbReference>
<evidence type="ECO:0000256" key="8">
    <source>
        <dbReference type="ARBA" id="ARBA00022833"/>
    </source>
</evidence>
<evidence type="ECO:0000256" key="1">
    <source>
        <dbReference type="ARBA" id="ARBA00001947"/>
    </source>
</evidence>
<feature type="transmembrane region" description="Helical" evidence="14">
    <location>
        <begin position="381"/>
        <end position="402"/>
    </location>
</feature>
<evidence type="ECO:0000313" key="17">
    <source>
        <dbReference type="Proteomes" id="UP000316256"/>
    </source>
</evidence>
<keyword evidence="6 14" id="KW-0812">Transmembrane</keyword>
<proteinExistence type="inferred from homology"/>